<feature type="domain" description="TNase-like" evidence="5">
    <location>
        <begin position="21"/>
        <end position="142"/>
    </location>
</feature>
<dbReference type="Pfam" id="PF00565">
    <property type="entry name" value="SNase"/>
    <property type="match status" value="1"/>
</dbReference>
<dbReference type="EMBL" id="JAPCHZ010000006">
    <property type="protein sequence ID" value="MCW4452875.1"/>
    <property type="molecule type" value="Genomic_DNA"/>
</dbReference>
<sequence length="162" mass="18814">MKKRLLVLLCIVLCYAFVFSQKITAKVVGVKDGDTFVVLQKKKEIVVRLEHVDAPEKNQPFGNRAKQFASDFCFGKTVVVIGNGKKDRNGRWIGEIFYNNQNLNKELVRNGLAWHYKRYSKSANYADLETAARKKKVGLWRDKDPIAPWNWRKSKRKKVQNL</sequence>
<keyword evidence="3" id="KW-0378">Hydrolase</keyword>
<dbReference type="PROSITE" id="PS50830">
    <property type="entry name" value="TNASE_3"/>
    <property type="match status" value="1"/>
</dbReference>
<feature type="chain" id="PRO_5046625415" evidence="4">
    <location>
        <begin position="26"/>
        <end position="162"/>
    </location>
</feature>
<dbReference type="PANTHER" id="PTHR12302">
    <property type="entry name" value="EBNA2 BINDING PROTEIN P100"/>
    <property type="match status" value="1"/>
</dbReference>
<dbReference type="InterPro" id="IPR016071">
    <property type="entry name" value="Staphylococal_nuclease_OB-fold"/>
</dbReference>
<dbReference type="RefSeq" id="WP_265144952.1">
    <property type="nucleotide sequence ID" value="NZ_JAPCHZ010000006.1"/>
</dbReference>
<name>A0ABT3JQ13_9FLAO</name>
<dbReference type="Proteomes" id="UP001209107">
    <property type="component" value="Unassembled WGS sequence"/>
</dbReference>
<accession>A0ABT3JQ13</accession>
<evidence type="ECO:0000256" key="2">
    <source>
        <dbReference type="ARBA" id="ARBA00022759"/>
    </source>
</evidence>
<evidence type="ECO:0000313" key="6">
    <source>
        <dbReference type="EMBL" id="MCW4452875.1"/>
    </source>
</evidence>
<dbReference type="SUPFAM" id="SSF50199">
    <property type="entry name" value="Staphylococcal nuclease"/>
    <property type="match status" value="1"/>
</dbReference>
<reference evidence="6 7" key="1">
    <citation type="submission" date="2022-10" db="EMBL/GenBank/DDBJ databases">
        <title>Kaistella sp. BT-6-1-3.</title>
        <authorList>
            <person name="Ai J."/>
            <person name="Deng Z."/>
        </authorList>
    </citation>
    <scope>NUCLEOTIDE SEQUENCE [LARGE SCALE GENOMIC DNA]</scope>
    <source>
        <strain evidence="6 7">BT6-1-3</strain>
    </source>
</reference>
<evidence type="ECO:0000259" key="5">
    <source>
        <dbReference type="PROSITE" id="PS50830"/>
    </source>
</evidence>
<proteinExistence type="predicted"/>
<evidence type="ECO:0000256" key="3">
    <source>
        <dbReference type="ARBA" id="ARBA00022801"/>
    </source>
</evidence>
<keyword evidence="4" id="KW-0732">Signal</keyword>
<keyword evidence="7" id="KW-1185">Reference proteome</keyword>
<keyword evidence="2" id="KW-0255">Endonuclease</keyword>
<dbReference type="SMART" id="SM00318">
    <property type="entry name" value="SNc"/>
    <property type="match status" value="1"/>
</dbReference>
<keyword evidence="1" id="KW-0540">Nuclease</keyword>
<evidence type="ECO:0000256" key="4">
    <source>
        <dbReference type="SAM" id="SignalP"/>
    </source>
</evidence>
<evidence type="ECO:0000256" key="1">
    <source>
        <dbReference type="ARBA" id="ARBA00022722"/>
    </source>
</evidence>
<organism evidence="6 7">
    <name type="scientific">Kaistella yananensis</name>
    <dbReference type="NCBI Taxonomy" id="2989820"/>
    <lineage>
        <taxon>Bacteria</taxon>
        <taxon>Pseudomonadati</taxon>
        <taxon>Bacteroidota</taxon>
        <taxon>Flavobacteriia</taxon>
        <taxon>Flavobacteriales</taxon>
        <taxon>Weeksellaceae</taxon>
        <taxon>Chryseobacterium group</taxon>
        <taxon>Kaistella</taxon>
    </lineage>
</organism>
<dbReference type="InterPro" id="IPR035437">
    <property type="entry name" value="SNase_OB-fold_sf"/>
</dbReference>
<dbReference type="Gene3D" id="2.40.50.90">
    <property type="match status" value="1"/>
</dbReference>
<evidence type="ECO:0000313" key="7">
    <source>
        <dbReference type="Proteomes" id="UP001209107"/>
    </source>
</evidence>
<dbReference type="PANTHER" id="PTHR12302:SF3">
    <property type="entry name" value="SERINE_THREONINE-PROTEIN KINASE 31"/>
    <property type="match status" value="1"/>
</dbReference>
<protein>
    <submittedName>
        <fullName evidence="6">Thermonuclease family protein</fullName>
    </submittedName>
</protein>
<comment type="caution">
    <text evidence="6">The sequence shown here is derived from an EMBL/GenBank/DDBJ whole genome shotgun (WGS) entry which is preliminary data.</text>
</comment>
<feature type="signal peptide" evidence="4">
    <location>
        <begin position="1"/>
        <end position="25"/>
    </location>
</feature>
<gene>
    <name evidence="6" type="ORF">OK344_11740</name>
</gene>